<organism evidence="2 3">
    <name type="scientific">Monilinia laxa</name>
    <name type="common">Brown rot fungus</name>
    <name type="synonym">Sclerotinia laxa</name>
    <dbReference type="NCBI Taxonomy" id="61186"/>
    <lineage>
        <taxon>Eukaryota</taxon>
        <taxon>Fungi</taxon>
        <taxon>Dikarya</taxon>
        <taxon>Ascomycota</taxon>
        <taxon>Pezizomycotina</taxon>
        <taxon>Leotiomycetes</taxon>
        <taxon>Helotiales</taxon>
        <taxon>Sclerotiniaceae</taxon>
        <taxon>Monilinia</taxon>
    </lineage>
</organism>
<protein>
    <recommendedName>
        <fullName evidence="1">Glutaredoxin-like protein</fullName>
    </recommendedName>
</protein>
<name>A0A5N6JRI2_MONLA</name>
<dbReference type="Proteomes" id="UP000326757">
    <property type="component" value="Unassembled WGS sequence"/>
</dbReference>
<dbReference type="Gene3D" id="3.40.30.10">
    <property type="entry name" value="Glutaredoxin"/>
    <property type="match status" value="1"/>
</dbReference>
<sequence length="109" mass="12680">MHPTARLLQACRITFFTRANCSLCTNAKDTLFKVRETRPFVYKEIAVMEEGQKHWKDLYEFDTPVIHVSREDAGEERSELASKARKLMHRFTEEEVKAKMDEVEGKGSV</sequence>
<dbReference type="SUPFAM" id="SSF52833">
    <property type="entry name" value="Thioredoxin-like"/>
    <property type="match status" value="1"/>
</dbReference>
<dbReference type="InterPro" id="IPR036249">
    <property type="entry name" value="Thioredoxin-like_sf"/>
</dbReference>
<evidence type="ECO:0000313" key="2">
    <source>
        <dbReference type="EMBL" id="KAB8291386.1"/>
    </source>
</evidence>
<reference evidence="2 3" key="1">
    <citation type="submission" date="2019-06" db="EMBL/GenBank/DDBJ databases">
        <title>Genome Sequence of the Brown Rot Fungal Pathogen Monilinia laxa.</title>
        <authorList>
            <person name="De Miccolis Angelini R.M."/>
            <person name="Landi L."/>
            <person name="Abate D."/>
            <person name="Pollastro S."/>
            <person name="Romanazzi G."/>
            <person name="Faretra F."/>
        </authorList>
    </citation>
    <scope>NUCLEOTIDE SEQUENCE [LARGE SCALE GENOMIC DNA]</scope>
    <source>
        <strain evidence="2 3">Mlax316</strain>
    </source>
</reference>
<dbReference type="EMBL" id="VIGI01000015">
    <property type="protein sequence ID" value="KAB8291386.1"/>
    <property type="molecule type" value="Genomic_DNA"/>
</dbReference>
<keyword evidence="1" id="KW-0813">Transport</keyword>
<evidence type="ECO:0000256" key="1">
    <source>
        <dbReference type="RuleBase" id="RU363082"/>
    </source>
</evidence>
<proteinExistence type="inferred from homology"/>
<comment type="similarity">
    <text evidence="1">Belongs to the glutaredoxin family.</text>
</comment>
<dbReference type="OrthoDB" id="429967at2759"/>
<dbReference type="InterPro" id="IPR008554">
    <property type="entry name" value="Glutaredoxin-like"/>
</dbReference>
<keyword evidence="3" id="KW-1185">Reference proteome</keyword>
<dbReference type="Pfam" id="PF05768">
    <property type="entry name" value="Glrx-like"/>
    <property type="match status" value="1"/>
</dbReference>
<evidence type="ECO:0000313" key="3">
    <source>
        <dbReference type="Proteomes" id="UP000326757"/>
    </source>
</evidence>
<dbReference type="InterPro" id="IPR052565">
    <property type="entry name" value="Glutaredoxin-like_YDR286C"/>
</dbReference>
<keyword evidence="1" id="KW-0249">Electron transport</keyword>
<dbReference type="PANTHER" id="PTHR33558">
    <property type="entry name" value="GLUTAREDOXIN-LIKE PROTEIN C5ORF63 HOMOLOG"/>
    <property type="match status" value="1"/>
</dbReference>
<gene>
    <name evidence="2" type="ORF">EYC80_010063</name>
</gene>
<comment type="caution">
    <text evidence="2">The sequence shown here is derived from an EMBL/GenBank/DDBJ whole genome shotgun (WGS) entry which is preliminary data.</text>
</comment>
<dbReference type="PANTHER" id="PTHR33558:SF1">
    <property type="entry name" value="GLUTAREDOXIN-LIKE PROTEIN C5ORF63 HOMOLOG"/>
    <property type="match status" value="1"/>
</dbReference>
<dbReference type="AlphaFoldDB" id="A0A5N6JRI2"/>
<accession>A0A5N6JRI2</accession>